<keyword evidence="3" id="KW-1185">Reference proteome</keyword>
<sequence>MSIGTHDPVVKRAKFDAAASGKTGSPSGVRQSETRRDGRFLFTLKQRGLSGTHERTRNPHQLCLLRLKKEGISGDRPEMP</sequence>
<dbReference type="RefSeq" id="WP_377403219.1">
    <property type="nucleotide sequence ID" value="NZ_JBHUEQ010000026.1"/>
</dbReference>
<dbReference type="EMBL" id="JBHUEQ010000026">
    <property type="protein sequence ID" value="MFD1746888.1"/>
    <property type="molecule type" value="Genomic_DNA"/>
</dbReference>
<protein>
    <submittedName>
        <fullName evidence="2">Uncharacterized protein</fullName>
    </submittedName>
</protein>
<evidence type="ECO:0000256" key="1">
    <source>
        <dbReference type="SAM" id="MobiDB-lite"/>
    </source>
</evidence>
<feature type="compositionally biased region" description="Polar residues" evidence="1">
    <location>
        <begin position="22"/>
        <end position="31"/>
    </location>
</feature>
<gene>
    <name evidence="2" type="ORF">ACFSE1_15535</name>
</gene>
<evidence type="ECO:0000313" key="3">
    <source>
        <dbReference type="Proteomes" id="UP001597322"/>
    </source>
</evidence>
<dbReference type="Proteomes" id="UP001597322">
    <property type="component" value="Unassembled WGS sequence"/>
</dbReference>
<name>A0ABW4M629_9HYPH</name>
<accession>A0ABW4M629</accession>
<evidence type="ECO:0000313" key="2">
    <source>
        <dbReference type="EMBL" id="MFD1746888.1"/>
    </source>
</evidence>
<reference evidence="3" key="1">
    <citation type="journal article" date="2019" name="Int. J. Syst. Evol. Microbiol.">
        <title>The Global Catalogue of Microorganisms (GCM) 10K type strain sequencing project: providing services to taxonomists for standard genome sequencing and annotation.</title>
        <authorList>
            <consortium name="The Broad Institute Genomics Platform"/>
            <consortium name="The Broad Institute Genome Sequencing Center for Infectious Disease"/>
            <person name="Wu L."/>
            <person name="Ma J."/>
        </authorList>
    </citation>
    <scope>NUCLEOTIDE SEQUENCE [LARGE SCALE GENOMIC DNA]</scope>
    <source>
        <strain evidence="3">CG52</strain>
    </source>
</reference>
<feature type="region of interest" description="Disordered" evidence="1">
    <location>
        <begin position="1"/>
        <end position="57"/>
    </location>
</feature>
<comment type="caution">
    <text evidence="2">The sequence shown here is derived from an EMBL/GenBank/DDBJ whole genome shotgun (WGS) entry which is preliminary data.</text>
</comment>
<proteinExistence type="predicted"/>
<organism evidence="2 3">
    <name type="scientific">Rhizobium helianthi</name>
    <dbReference type="NCBI Taxonomy" id="1132695"/>
    <lineage>
        <taxon>Bacteria</taxon>
        <taxon>Pseudomonadati</taxon>
        <taxon>Pseudomonadota</taxon>
        <taxon>Alphaproteobacteria</taxon>
        <taxon>Hyphomicrobiales</taxon>
        <taxon>Rhizobiaceae</taxon>
        <taxon>Rhizobium/Agrobacterium group</taxon>
        <taxon>Rhizobium</taxon>
    </lineage>
</organism>